<dbReference type="EMBL" id="MVKX01000004">
    <property type="protein sequence ID" value="OOV83479.1"/>
    <property type="molecule type" value="Genomic_DNA"/>
</dbReference>
<keyword evidence="2" id="KW-1185">Reference proteome</keyword>
<dbReference type="Proteomes" id="UP000191160">
    <property type="component" value="Unassembled WGS sequence"/>
</dbReference>
<comment type="caution">
    <text evidence="1">The sequence shown here is derived from an EMBL/GenBank/DDBJ whole genome shotgun (WGS) entry which is preliminary data.</text>
</comment>
<evidence type="ECO:0000313" key="2">
    <source>
        <dbReference type="Proteomes" id="UP000191160"/>
    </source>
</evidence>
<sequence length="61" mass="6960">MEISLFYSVLFQFKSGQGWIAFQSAVKLYSSIFKVQCCRCGKLAKEKIKGHFGLTKHNKKA</sequence>
<gene>
    <name evidence="1" type="ORF">B1202_07490</name>
</gene>
<reference evidence="1 2" key="1">
    <citation type="submission" date="2017-02" db="EMBL/GenBank/DDBJ databases">
        <title>Acinetobacter sp. ANC 4945, whole genome shotgun sequencing project.</title>
        <authorList>
            <person name="Radolfova-Krizova L."/>
            <person name="Al Atrouni A."/>
            <person name="Nemec A."/>
        </authorList>
    </citation>
    <scope>NUCLEOTIDE SEQUENCE [LARGE SCALE GENOMIC DNA]</scope>
    <source>
        <strain evidence="1 2">ANC 4945</strain>
    </source>
</reference>
<proteinExistence type="predicted"/>
<name>A0A1T1H0S4_9GAMM</name>
<organism evidence="1 2">
    <name type="scientific">Acinetobacter amyesii</name>
    <dbReference type="NCBI Taxonomy" id="2942470"/>
    <lineage>
        <taxon>Bacteria</taxon>
        <taxon>Pseudomonadati</taxon>
        <taxon>Pseudomonadota</taxon>
        <taxon>Gammaproteobacteria</taxon>
        <taxon>Moraxellales</taxon>
        <taxon>Moraxellaceae</taxon>
        <taxon>Acinetobacter</taxon>
    </lineage>
</organism>
<dbReference type="AlphaFoldDB" id="A0A1T1H0S4"/>
<accession>A0A1T1H0S4</accession>
<protein>
    <submittedName>
        <fullName evidence="1">Uncharacterized protein</fullName>
    </submittedName>
</protein>
<evidence type="ECO:0000313" key="1">
    <source>
        <dbReference type="EMBL" id="OOV83479.1"/>
    </source>
</evidence>